<dbReference type="AlphaFoldDB" id="A0A2Z6PSI7"/>
<protein>
    <submittedName>
        <fullName evidence="2">Uncharacterized protein</fullName>
    </submittedName>
</protein>
<dbReference type="OrthoDB" id="1435298at2759"/>
<dbReference type="PANTHER" id="PTHR31635">
    <property type="entry name" value="REVERSE TRANSCRIPTASE DOMAIN-CONTAINING PROTEIN-RELATED"/>
    <property type="match status" value="1"/>
</dbReference>
<dbReference type="PANTHER" id="PTHR31635:SF196">
    <property type="entry name" value="REVERSE TRANSCRIPTASE DOMAIN-CONTAINING PROTEIN-RELATED"/>
    <property type="match status" value="1"/>
</dbReference>
<accession>A0A2Z6PSI7</accession>
<feature type="compositionally biased region" description="Basic and acidic residues" evidence="1">
    <location>
        <begin position="1"/>
        <end position="24"/>
    </location>
</feature>
<evidence type="ECO:0000313" key="3">
    <source>
        <dbReference type="Proteomes" id="UP000242715"/>
    </source>
</evidence>
<proteinExistence type="predicted"/>
<gene>
    <name evidence="2" type="ORF">TSUD_179910</name>
</gene>
<keyword evidence="3" id="KW-1185">Reference proteome</keyword>
<sequence>MSLGEHEKKAKKEKSVKEDKDKSIALKSKSKKSNGEEHINGDESENDPDDEDMELFVRRFKKYIKGNGVEFTVIANRLRLVIGNVIFESQTAIVKDMQILDGILIANEAVDEARKSKKEMILFKEDFEKARDSVDWGYLDVVMGRMSFPTLWRKWMKERVCTATASILVNGSPTNEFPLLNII</sequence>
<name>A0A2Z6PSI7_TRISU</name>
<feature type="region of interest" description="Disordered" evidence="1">
    <location>
        <begin position="1"/>
        <end position="50"/>
    </location>
</feature>
<dbReference type="Proteomes" id="UP000242715">
    <property type="component" value="Unassembled WGS sequence"/>
</dbReference>
<evidence type="ECO:0000313" key="2">
    <source>
        <dbReference type="EMBL" id="GAU49577.1"/>
    </source>
</evidence>
<organism evidence="2 3">
    <name type="scientific">Trifolium subterraneum</name>
    <name type="common">Subterranean clover</name>
    <dbReference type="NCBI Taxonomy" id="3900"/>
    <lineage>
        <taxon>Eukaryota</taxon>
        <taxon>Viridiplantae</taxon>
        <taxon>Streptophyta</taxon>
        <taxon>Embryophyta</taxon>
        <taxon>Tracheophyta</taxon>
        <taxon>Spermatophyta</taxon>
        <taxon>Magnoliopsida</taxon>
        <taxon>eudicotyledons</taxon>
        <taxon>Gunneridae</taxon>
        <taxon>Pentapetalae</taxon>
        <taxon>rosids</taxon>
        <taxon>fabids</taxon>
        <taxon>Fabales</taxon>
        <taxon>Fabaceae</taxon>
        <taxon>Papilionoideae</taxon>
        <taxon>50 kb inversion clade</taxon>
        <taxon>NPAAA clade</taxon>
        <taxon>Hologalegina</taxon>
        <taxon>IRL clade</taxon>
        <taxon>Trifolieae</taxon>
        <taxon>Trifolium</taxon>
    </lineage>
</organism>
<evidence type="ECO:0000256" key="1">
    <source>
        <dbReference type="SAM" id="MobiDB-lite"/>
    </source>
</evidence>
<reference evidence="3" key="1">
    <citation type="journal article" date="2017" name="Front. Plant Sci.">
        <title>Climate Clever Clovers: New Paradigm to Reduce the Environmental Footprint of Ruminants by Breeding Low Methanogenic Forages Utilizing Haplotype Variation.</title>
        <authorList>
            <person name="Kaur P."/>
            <person name="Appels R."/>
            <person name="Bayer P.E."/>
            <person name="Keeble-Gagnere G."/>
            <person name="Wang J."/>
            <person name="Hirakawa H."/>
            <person name="Shirasawa K."/>
            <person name="Vercoe P."/>
            <person name="Stefanova K."/>
            <person name="Durmic Z."/>
            <person name="Nichols P."/>
            <person name="Revell C."/>
            <person name="Isobe S.N."/>
            <person name="Edwards D."/>
            <person name="Erskine W."/>
        </authorList>
    </citation>
    <scope>NUCLEOTIDE SEQUENCE [LARGE SCALE GENOMIC DNA]</scope>
    <source>
        <strain evidence="3">cv. Daliak</strain>
    </source>
</reference>
<dbReference type="EMBL" id="DF974588">
    <property type="protein sequence ID" value="GAU49577.1"/>
    <property type="molecule type" value="Genomic_DNA"/>
</dbReference>